<keyword evidence="2" id="KW-1185">Reference proteome</keyword>
<dbReference type="Proteomes" id="UP001172684">
    <property type="component" value="Unassembled WGS sequence"/>
</dbReference>
<protein>
    <recommendedName>
        <fullName evidence="3">EthD domain-containing protein</fullName>
    </recommendedName>
</protein>
<evidence type="ECO:0000313" key="2">
    <source>
        <dbReference type="Proteomes" id="UP001172684"/>
    </source>
</evidence>
<name>A0ABQ9NTC3_9PEZI</name>
<accession>A0ABQ9NTC3</accession>
<gene>
    <name evidence="1" type="ORF">H2201_006571</name>
</gene>
<evidence type="ECO:0000313" key="1">
    <source>
        <dbReference type="EMBL" id="KAJ9661379.1"/>
    </source>
</evidence>
<sequence>MPTPGILVILMPKWPLTGGRRGSIQLGEEGPLALLYHNTDFHASDQWMKIYKLRDIRSFVSEGLPSLSGLDRMLVEDGGEVRCYEQIQVFEPTSNPGYPKPKVQANNGQHRPRGMVMVTMEPGESAEDEIDEWYRKQHLDMLSMCRGYRRSTRYKLAPEEYQFSENFQKSPQDQARYLALHEYSSAFDLPEDQIKIVSGTEWSRKVIGNAKIFKRDIWELTEIIGDPAEVML</sequence>
<comment type="caution">
    <text evidence="1">The sequence shown here is derived from an EMBL/GenBank/DDBJ whole genome shotgun (WGS) entry which is preliminary data.</text>
</comment>
<organism evidence="1 2">
    <name type="scientific">Coniosporium apollinis</name>
    <dbReference type="NCBI Taxonomy" id="61459"/>
    <lineage>
        <taxon>Eukaryota</taxon>
        <taxon>Fungi</taxon>
        <taxon>Dikarya</taxon>
        <taxon>Ascomycota</taxon>
        <taxon>Pezizomycotina</taxon>
        <taxon>Dothideomycetes</taxon>
        <taxon>Dothideomycetes incertae sedis</taxon>
        <taxon>Coniosporium</taxon>
    </lineage>
</organism>
<proteinExistence type="predicted"/>
<evidence type="ECO:0008006" key="3">
    <source>
        <dbReference type="Google" id="ProtNLM"/>
    </source>
</evidence>
<dbReference type="EMBL" id="JAPDRL010000058">
    <property type="protein sequence ID" value="KAJ9661379.1"/>
    <property type="molecule type" value="Genomic_DNA"/>
</dbReference>
<reference evidence="1" key="1">
    <citation type="submission" date="2022-10" db="EMBL/GenBank/DDBJ databases">
        <title>Culturing micro-colonial fungi from biological soil crusts in the Mojave desert and describing Neophaeococcomyces mojavensis, and introducing the new genera and species Taxawa tesnikishii.</title>
        <authorList>
            <person name="Kurbessoian T."/>
            <person name="Stajich J.E."/>
        </authorList>
    </citation>
    <scope>NUCLEOTIDE SEQUENCE</scope>
    <source>
        <strain evidence="1">TK_1</strain>
    </source>
</reference>